<evidence type="ECO:0000313" key="1">
    <source>
        <dbReference type="EMBL" id="GAG75009.1"/>
    </source>
</evidence>
<feature type="non-terminal residue" evidence="1">
    <location>
        <position position="1"/>
    </location>
</feature>
<comment type="caution">
    <text evidence="1">The sequence shown here is derived from an EMBL/GenBank/DDBJ whole genome shotgun (WGS) entry which is preliminary data.</text>
</comment>
<gene>
    <name evidence="1" type="ORF">S01H4_32651</name>
</gene>
<name>X0ZZP0_9ZZZZ</name>
<accession>X0ZZP0</accession>
<proteinExistence type="predicted"/>
<organism evidence="1">
    <name type="scientific">marine sediment metagenome</name>
    <dbReference type="NCBI Taxonomy" id="412755"/>
    <lineage>
        <taxon>unclassified sequences</taxon>
        <taxon>metagenomes</taxon>
        <taxon>ecological metagenomes</taxon>
    </lineage>
</organism>
<reference evidence="1" key="1">
    <citation type="journal article" date="2014" name="Front. Microbiol.">
        <title>High frequency of phylogenetically diverse reductive dehalogenase-homologous genes in deep subseafloor sedimentary metagenomes.</title>
        <authorList>
            <person name="Kawai M."/>
            <person name="Futagami T."/>
            <person name="Toyoda A."/>
            <person name="Takaki Y."/>
            <person name="Nishi S."/>
            <person name="Hori S."/>
            <person name="Arai W."/>
            <person name="Tsubouchi T."/>
            <person name="Morono Y."/>
            <person name="Uchiyama I."/>
            <person name="Ito T."/>
            <person name="Fujiyama A."/>
            <person name="Inagaki F."/>
            <person name="Takami H."/>
        </authorList>
    </citation>
    <scope>NUCLEOTIDE SEQUENCE</scope>
    <source>
        <strain evidence="1">Expedition CK06-06</strain>
    </source>
</reference>
<sequence>TILPEINGIEPLERAQSYLRDGSTPASYMGAYTVPASGSYNIKMKWQEQLRNPGWVSSTYESYFKILGNKRTLIVQHMRG</sequence>
<dbReference type="AlphaFoldDB" id="X0ZZP0"/>
<protein>
    <submittedName>
        <fullName evidence="1">Uncharacterized protein</fullName>
    </submittedName>
</protein>
<dbReference type="EMBL" id="BART01017096">
    <property type="protein sequence ID" value="GAG75009.1"/>
    <property type="molecule type" value="Genomic_DNA"/>
</dbReference>